<dbReference type="STRING" id="1860122.A9404_02045"/>
<accession>A0A191ZEL7</accession>
<gene>
    <name evidence="2" type="ORF">A9404_02045</name>
</gene>
<protein>
    <recommendedName>
        <fullName evidence="1">BLUF domain-containing protein</fullName>
    </recommendedName>
</protein>
<dbReference type="SMART" id="SM01034">
    <property type="entry name" value="BLUF"/>
    <property type="match status" value="1"/>
</dbReference>
<feature type="domain" description="BLUF" evidence="1">
    <location>
        <begin position="2"/>
        <end position="93"/>
    </location>
</feature>
<dbReference type="RefSeq" id="WP_066098207.1">
    <property type="nucleotide sequence ID" value="NZ_CP016027.1"/>
</dbReference>
<keyword evidence="3" id="KW-1185">Reference proteome</keyword>
<dbReference type="PROSITE" id="PS50925">
    <property type="entry name" value="BLUF"/>
    <property type="match status" value="1"/>
</dbReference>
<evidence type="ECO:0000313" key="3">
    <source>
        <dbReference type="Proteomes" id="UP000078596"/>
    </source>
</evidence>
<dbReference type="GO" id="GO:0071949">
    <property type="term" value="F:FAD binding"/>
    <property type="evidence" value="ECO:0007669"/>
    <property type="project" value="InterPro"/>
</dbReference>
<dbReference type="InterPro" id="IPR007024">
    <property type="entry name" value="BLUF_domain"/>
</dbReference>
<dbReference type="EMBL" id="CP016027">
    <property type="protein sequence ID" value="ANJ66321.1"/>
    <property type="molecule type" value="Genomic_DNA"/>
</dbReference>
<organism evidence="2 3">
    <name type="scientific">Halothiobacillus diazotrophicus</name>
    <dbReference type="NCBI Taxonomy" id="1860122"/>
    <lineage>
        <taxon>Bacteria</taxon>
        <taxon>Pseudomonadati</taxon>
        <taxon>Pseudomonadota</taxon>
        <taxon>Gammaproteobacteria</taxon>
        <taxon>Chromatiales</taxon>
        <taxon>Halothiobacillaceae</taxon>
        <taxon>Halothiobacillus</taxon>
    </lineage>
</organism>
<dbReference type="Pfam" id="PF04940">
    <property type="entry name" value="BLUF"/>
    <property type="match status" value="1"/>
</dbReference>
<dbReference type="OrthoDB" id="557705at2"/>
<evidence type="ECO:0000313" key="2">
    <source>
        <dbReference type="EMBL" id="ANJ66321.1"/>
    </source>
</evidence>
<dbReference type="InterPro" id="IPR036046">
    <property type="entry name" value="Acylphosphatase-like_dom_sf"/>
</dbReference>
<dbReference type="AlphaFoldDB" id="A0A191ZEL7"/>
<name>A0A191ZEL7_9GAMM</name>
<dbReference type="Gene3D" id="3.30.70.100">
    <property type="match status" value="1"/>
</dbReference>
<dbReference type="KEGG" id="haz:A9404_02045"/>
<dbReference type="Proteomes" id="UP000078596">
    <property type="component" value="Chromosome"/>
</dbReference>
<evidence type="ECO:0000259" key="1">
    <source>
        <dbReference type="PROSITE" id="PS50925"/>
    </source>
</evidence>
<dbReference type="SUPFAM" id="SSF54975">
    <property type="entry name" value="Acylphosphatase/BLUF domain-like"/>
    <property type="match status" value="1"/>
</dbReference>
<proteinExistence type="predicted"/>
<dbReference type="GO" id="GO:0009882">
    <property type="term" value="F:blue light photoreceptor activity"/>
    <property type="evidence" value="ECO:0007669"/>
    <property type="project" value="InterPro"/>
</dbReference>
<reference evidence="2 3" key="1">
    <citation type="submission" date="2016-06" db="EMBL/GenBank/DDBJ databases">
        <title>Insight into the functional genes involving in sulfur oxidation in Pearl River water.</title>
        <authorList>
            <person name="Luo J."/>
            <person name="Tan X."/>
            <person name="Lin W."/>
        </authorList>
    </citation>
    <scope>NUCLEOTIDE SEQUENCE [LARGE SCALE GENOMIC DNA]</scope>
    <source>
        <strain evidence="2 3">LS2</strain>
    </source>
</reference>
<sequence length="141" mass="15878">MLVRLLYVSKVSGHVGHDDVRMILAASQRNNGARGVSGLLMFNSGHFLQWLEGERRAVSERFARILQDERHTDVVIVDFAEVEARQFTDWQMGYLGEGSLNRDLFYRFSATEVFNPYALSGASAVALMLAARERARLLKSA</sequence>